<protein>
    <submittedName>
        <fullName evidence="2">Rhinocladiella mackenziei CBS 650.93 unplaced genomic scaffold supercont1.9, whole genome shotgun sequence</fullName>
    </submittedName>
</protein>
<dbReference type="Proteomes" id="UP000053617">
    <property type="component" value="Unassembled WGS sequence"/>
</dbReference>
<evidence type="ECO:0000313" key="3">
    <source>
        <dbReference type="Proteomes" id="UP000053617"/>
    </source>
</evidence>
<organism evidence="2 3">
    <name type="scientific">Rhinocladiella mackenziei CBS 650.93</name>
    <dbReference type="NCBI Taxonomy" id="1442369"/>
    <lineage>
        <taxon>Eukaryota</taxon>
        <taxon>Fungi</taxon>
        <taxon>Dikarya</taxon>
        <taxon>Ascomycota</taxon>
        <taxon>Pezizomycotina</taxon>
        <taxon>Eurotiomycetes</taxon>
        <taxon>Chaetothyriomycetidae</taxon>
        <taxon>Chaetothyriales</taxon>
        <taxon>Herpotrichiellaceae</taxon>
        <taxon>Rhinocladiella</taxon>
    </lineage>
</organism>
<sequence length="146" mass="14773">MSGVTVLVPNNAAFSAIGSALPDLKSILQYHVVEGVGGYSTALENVASLMTTQGVNVTISIEDNDVFVNSTRAVVSDVLVANGVSSASDVPFTSGVSTPSNTFVHRICTGCHSILNHSGEGTAIPMKTGAVGSATLFGSASLAMNL</sequence>
<dbReference type="Pfam" id="PF02469">
    <property type="entry name" value="Fasciclin"/>
    <property type="match status" value="1"/>
</dbReference>
<evidence type="ECO:0000259" key="1">
    <source>
        <dbReference type="PROSITE" id="PS50213"/>
    </source>
</evidence>
<dbReference type="SMART" id="SM00554">
    <property type="entry name" value="FAS1"/>
    <property type="match status" value="1"/>
</dbReference>
<feature type="domain" description="FAS1" evidence="1">
    <location>
        <begin position="1"/>
        <end position="92"/>
    </location>
</feature>
<dbReference type="HOGENOM" id="CLU_1778496_0_0_1"/>
<dbReference type="GO" id="GO:0016236">
    <property type="term" value="P:macroautophagy"/>
    <property type="evidence" value="ECO:0007669"/>
    <property type="project" value="TreeGrafter"/>
</dbReference>
<gene>
    <name evidence="2" type="ORF">Z518_10656</name>
</gene>
<dbReference type="RefSeq" id="XP_013267652.1">
    <property type="nucleotide sequence ID" value="XM_013412198.1"/>
</dbReference>
<dbReference type="GO" id="GO:0000329">
    <property type="term" value="C:fungal-type vacuole membrane"/>
    <property type="evidence" value="ECO:0007669"/>
    <property type="project" value="TreeGrafter"/>
</dbReference>
<dbReference type="GeneID" id="25298727"/>
<keyword evidence="3" id="KW-1185">Reference proteome</keyword>
<reference evidence="2 3" key="1">
    <citation type="submission" date="2015-01" db="EMBL/GenBank/DDBJ databases">
        <title>The Genome Sequence of Rhinocladiella mackenzie CBS 650.93.</title>
        <authorList>
            <consortium name="The Broad Institute Genomics Platform"/>
            <person name="Cuomo C."/>
            <person name="de Hoog S."/>
            <person name="Gorbushina A."/>
            <person name="Stielow B."/>
            <person name="Teixiera M."/>
            <person name="Abouelleil A."/>
            <person name="Chapman S.B."/>
            <person name="Priest M."/>
            <person name="Young S.K."/>
            <person name="Wortman J."/>
            <person name="Nusbaum C."/>
            <person name="Birren B."/>
        </authorList>
    </citation>
    <scope>NUCLEOTIDE SEQUENCE [LARGE SCALE GENOMIC DNA]</scope>
    <source>
        <strain evidence="2 3">CBS 650.93</strain>
    </source>
</reference>
<dbReference type="EMBL" id="KN847483">
    <property type="protein sequence ID" value="KIX00516.1"/>
    <property type="molecule type" value="Genomic_DNA"/>
</dbReference>
<dbReference type="PROSITE" id="PS50213">
    <property type="entry name" value="FAS1"/>
    <property type="match status" value="1"/>
</dbReference>
<dbReference type="Gene3D" id="2.30.180.10">
    <property type="entry name" value="FAS1 domain"/>
    <property type="match status" value="1"/>
</dbReference>
<dbReference type="VEuPathDB" id="FungiDB:Z518_10656"/>
<dbReference type="InterPro" id="IPR050904">
    <property type="entry name" value="Adhesion/Biosynth-related"/>
</dbReference>
<dbReference type="STRING" id="1442369.A0A0D2IB66"/>
<dbReference type="SUPFAM" id="SSF82153">
    <property type="entry name" value="FAS1 domain"/>
    <property type="match status" value="1"/>
</dbReference>
<name>A0A0D2IB66_9EURO</name>
<dbReference type="AlphaFoldDB" id="A0A0D2IB66"/>
<dbReference type="PANTHER" id="PTHR10900:SF77">
    <property type="entry name" value="FI19380P1"/>
    <property type="match status" value="1"/>
</dbReference>
<dbReference type="OrthoDB" id="286301at2759"/>
<dbReference type="InterPro" id="IPR000782">
    <property type="entry name" value="FAS1_domain"/>
</dbReference>
<evidence type="ECO:0000313" key="2">
    <source>
        <dbReference type="EMBL" id="KIX00516.1"/>
    </source>
</evidence>
<dbReference type="InterPro" id="IPR036378">
    <property type="entry name" value="FAS1_dom_sf"/>
</dbReference>
<accession>A0A0D2IB66</accession>
<dbReference type="PANTHER" id="PTHR10900">
    <property type="entry name" value="PERIOSTIN-RELATED"/>
    <property type="match status" value="1"/>
</dbReference>
<proteinExistence type="predicted"/>